<dbReference type="Proteomes" id="UP000292702">
    <property type="component" value="Unassembled WGS sequence"/>
</dbReference>
<accession>A0A4R0R6L7</accession>
<evidence type="ECO:0008006" key="3">
    <source>
        <dbReference type="Google" id="ProtNLM"/>
    </source>
</evidence>
<gene>
    <name evidence="1" type="ORF">EIP91_005849</name>
</gene>
<organism evidence="1 2">
    <name type="scientific">Steccherinum ochraceum</name>
    <dbReference type="NCBI Taxonomy" id="92696"/>
    <lineage>
        <taxon>Eukaryota</taxon>
        <taxon>Fungi</taxon>
        <taxon>Dikarya</taxon>
        <taxon>Basidiomycota</taxon>
        <taxon>Agaricomycotina</taxon>
        <taxon>Agaricomycetes</taxon>
        <taxon>Polyporales</taxon>
        <taxon>Steccherinaceae</taxon>
        <taxon>Steccherinum</taxon>
    </lineage>
</organism>
<reference evidence="1 2" key="1">
    <citation type="submission" date="2018-11" db="EMBL/GenBank/DDBJ databases">
        <title>Genome assembly of Steccherinum ochraceum LE-BIN_3174, the white-rot fungus of the Steccherinaceae family (The Residual Polyporoid clade, Polyporales, Basidiomycota).</title>
        <authorList>
            <person name="Fedorova T.V."/>
            <person name="Glazunova O.A."/>
            <person name="Landesman E.O."/>
            <person name="Moiseenko K.V."/>
            <person name="Psurtseva N.V."/>
            <person name="Savinova O.S."/>
            <person name="Shakhova N.V."/>
            <person name="Tyazhelova T.V."/>
            <person name="Vasina D.V."/>
        </authorList>
    </citation>
    <scope>NUCLEOTIDE SEQUENCE [LARGE SCALE GENOMIC DNA]</scope>
    <source>
        <strain evidence="1 2">LE-BIN_3174</strain>
    </source>
</reference>
<proteinExistence type="predicted"/>
<comment type="caution">
    <text evidence="1">The sequence shown here is derived from an EMBL/GenBank/DDBJ whole genome shotgun (WGS) entry which is preliminary data.</text>
</comment>
<sequence>MARNPKLVWKSSAPEPLEMRSPSSPHLRRSPAFPLEVCELVIDACKSLSSAEWDVTDTYSALLACSLTCKAWQVRARRWLFYHVKIVSSIQFSKFLHVLADHSFYGDFVRRLSIAINPEAPGPFLSAGIAIIMLTNKLRNLGRMDVMYTAVRPHDVFFACIRRYNVLNILSISGYAFKNIKHLVRCITSFPALDTLKIVQDDYDPPTPSRFPLPLLHADIPKLTTIQIEISQTEDGPCPSSPSTIFHLIDWLNCSPVCRHLQKLWIVLTVATDTDDYGTVRRINKLLTSCGESLRELAITIQVSSDVGEPWRLDCLKGLTLRNNLELRHLNIFRLPWQTATTVFATVLSESSFIPTHLETITLSFHTNELWPDDVVTRSYNYSIFQNVDLALSMEGKFSSLRKLVIDVSDTAADVKQRHALRENLPRLVARELVHLTEVDEDQLYVFDLSAIVSLLNRTFQPFTLELTMRSRSASCYQRI</sequence>
<dbReference type="EMBL" id="RWJN01000315">
    <property type="protein sequence ID" value="TCD63210.1"/>
    <property type="molecule type" value="Genomic_DNA"/>
</dbReference>
<keyword evidence="2" id="KW-1185">Reference proteome</keyword>
<evidence type="ECO:0000313" key="2">
    <source>
        <dbReference type="Proteomes" id="UP000292702"/>
    </source>
</evidence>
<dbReference type="OrthoDB" id="2749863at2759"/>
<dbReference type="AlphaFoldDB" id="A0A4R0R6L7"/>
<evidence type="ECO:0000313" key="1">
    <source>
        <dbReference type="EMBL" id="TCD63210.1"/>
    </source>
</evidence>
<protein>
    <recommendedName>
        <fullName evidence="3">F-box domain-containing protein</fullName>
    </recommendedName>
</protein>
<name>A0A4R0R6L7_9APHY</name>